<comment type="caution">
    <text evidence="2">The sequence shown here is derived from an EMBL/GenBank/DDBJ whole genome shotgun (WGS) entry which is preliminary data.</text>
</comment>
<feature type="compositionally biased region" description="Basic and acidic residues" evidence="1">
    <location>
        <begin position="1"/>
        <end position="10"/>
    </location>
</feature>
<feature type="non-terminal residue" evidence="2">
    <location>
        <position position="233"/>
    </location>
</feature>
<feature type="region of interest" description="Disordered" evidence="1">
    <location>
        <begin position="1"/>
        <end position="22"/>
    </location>
</feature>
<name>A0A699SWE0_TANCI</name>
<proteinExistence type="predicted"/>
<sequence>MRQHDGERSPGQRLPGQPGSPVKMETAIVQGQVAVVRRVGGQNRQPLGIHMRLLAAEACELAFECGNVDGFLADTAFMEQARMRRPDVQIPLGADLEAEVHVIVGNRQVLLVETADLVIDRLADHQTGRRDHAVILVHQQTLHVAGRVASQTDERMRRRPFQAHDDAGVLDIAAGVEQFRADDSNFRPQRVIEQRLQPVILQHRCVVVQQDQVFAVGMSGRQVVDRREVESIG</sequence>
<gene>
    <name evidence="2" type="ORF">Tci_873288</name>
</gene>
<dbReference type="EMBL" id="BKCJ011190576">
    <property type="protein sequence ID" value="GFD01319.1"/>
    <property type="molecule type" value="Genomic_DNA"/>
</dbReference>
<protein>
    <submittedName>
        <fullName evidence="2">Uncharacterized protein</fullName>
    </submittedName>
</protein>
<accession>A0A699SWE0</accession>
<reference evidence="2" key="1">
    <citation type="journal article" date="2019" name="Sci. Rep.">
        <title>Draft genome of Tanacetum cinerariifolium, the natural source of mosquito coil.</title>
        <authorList>
            <person name="Yamashiro T."/>
            <person name="Shiraishi A."/>
            <person name="Satake H."/>
            <person name="Nakayama K."/>
        </authorList>
    </citation>
    <scope>NUCLEOTIDE SEQUENCE</scope>
</reference>
<evidence type="ECO:0000313" key="2">
    <source>
        <dbReference type="EMBL" id="GFD01319.1"/>
    </source>
</evidence>
<evidence type="ECO:0000256" key="1">
    <source>
        <dbReference type="SAM" id="MobiDB-lite"/>
    </source>
</evidence>
<dbReference type="AlphaFoldDB" id="A0A699SWE0"/>
<organism evidence="2">
    <name type="scientific">Tanacetum cinerariifolium</name>
    <name type="common">Dalmatian daisy</name>
    <name type="synonym">Chrysanthemum cinerariifolium</name>
    <dbReference type="NCBI Taxonomy" id="118510"/>
    <lineage>
        <taxon>Eukaryota</taxon>
        <taxon>Viridiplantae</taxon>
        <taxon>Streptophyta</taxon>
        <taxon>Embryophyta</taxon>
        <taxon>Tracheophyta</taxon>
        <taxon>Spermatophyta</taxon>
        <taxon>Magnoliopsida</taxon>
        <taxon>eudicotyledons</taxon>
        <taxon>Gunneridae</taxon>
        <taxon>Pentapetalae</taxon>
        <taxon>asterids</taxon>
        <taxon>campanulids</taxon>
        <taxon>Asterales</taxon>
        <taxon>Asteraceae</taxon>
        <taxon>Asteroideae</taxon>
        <taxon>Anthemideae</taxon>
        <taxon>Anthemidinae</taxon>
        <taxon>Tanacetum</taxon>
    </lineage>
</organism>